<evidence type="ECO:0000256" key="5">
    <source>
        <dbReference type="ARBA" id="ARBA00012143"/>
    </source>
</evidence>
<evidence type="ECO:0000256" key="1">
    <source>
        <dbReference type="ARBA" id="ARBA00001579"/>
    </source>
</evidence>
<dbReference type="GO" id="GO:0030170">
    <property type="term" value="F:pyridoxal phosphate binding"/>
    <property type="evidence" value="ECO:0007669"/>
    <property type="project" value="InterPro"/>
</dbReference>
<accession>A0A4P6JHX9</accession>
<comment type="cofactor">
    <cofactor evidence="2">
        <name>pyridoxal 5'-phosphate</name>
        <dbReference type="ChEBI" id="CHEBI:597326"/>
    </cofactor>
</comment>
<organism evidence="9 10">
    <name type="scientific">Ktedonosporobacter rubrisoli</name>
    <dbReference type="NCBI Taxonomy" id="2509675"/>
    <lineage>
        <taxon>Bacteria</taxon>
        <taxon>Bacillati</taxon>
        <taxon>Chloroflexota</taxon>
        <taxon>Ktedonobacteria</taxon>
        <taxon>Ktedonobacterales</taxon>
        <taxon>Ktedonosporobacteraceae</taxon>
        <taxon>Ktedonosporobacter</taxon>
    </lineage>
</organism>
<dbReference type="EC" id="5.4.3.8" evidence="5"/>
<dbReference type="InterPro" id="IPR015422">
    <property type="entry name" value="PyrdxlP-dep_Trfase_small"/>
</dbReference>
<dbReference type="Proteomes" id="UP000290365">
    <property type="component" value="Chromosome"/>
</dbReference>
<protein>
    <recommendedName>
        <fullName evidence="5">glutamate-1-semialdehyde 2,1-aminomutase</fullName>
        <ecNumber evidence="5">5.4.3.8</ecNumber>
    </recommendedName>
</protein>
<gene>
    <name evidence="9" type="ORF">EPA93_00270</name>
</gene>
<dbReference type="OrthoDB" id="9807885at2"/>
<dbReference type="FunFam" id="3.40.640.10:FF:000021">
    <property type="entry name" value="Glutamate-1-semialdehyde 2,1-aminomutase"/>
    <property type="match status" value="1"/>
</dbReference>
<dbReference type="InterPro" id="IPR015421">
    <property type="entry name" value="PyrdxlP-dep_Trfase_major"/>
</dbReference>
<evidence type="ECO:0000256" key="4">
    <source>
        <dbReference type="ARBA" id="ARBA00008981"/>
    </source>
</evidence>
<reference evidence="9 10" key="1">
    <citation type="submission" date="2019-01" db="EMBL/GenBank/DDBJ databases">
        <title>Ktedonosporobacter rubrisoli SCAWS-G2.</title>
        <authorList>
            <person name="Huang Y."/>
            <person name="Yan B."/>
        </authorList>
    </citation>
    <scope>NUCLEOTIDE SEQUENCE [LARGE SCALE GENOMIC DNA]</scope>
    <source>
        <strain evidence="9 10">SCAWS-G2</strain>
    </source>
</reference>
<dbReference type="GO" id="GO:0006779">
    <property type="term" value="P:porphyrin-containing compound biosynthetic process"/>
    <property type="evidence" value="ECO:0007669"/>
    <property type="project" value="UniProtKB-KW"/>
</dbReference>
<dbReference type="Gene3D" id="3.40.640.10">
    <property type="entry name" value="Type I PLP-dependent aspartate aminotransferase-like (Major domain)"/>
    <property type="match status" value="1"/>
</dbReference>
<dbReference type="InterPro" id="IPR005814">
    <property type="entry name" value="Aminotrans_3"/>
</dbReference>
<proteinExistence type="inferred from homology"/>
<dbReference type="PANTHER" id="PTHR43713:SF3">
    <property type="entry name" value="GLUTAMATE-1-SEMIALDEHYDE 2,1-AMINOMUTASE 1, CHLOROPLASTIC-RELATED"/>
    <property type="match status" value="1"/>
</dbReference>
<dbReference type="GO" id="GO:0008483">
    <property type="term" value="F:transaminase activity"/>
    <property type="evidence" value="ECO:0007669"/>
    <property type="project" value="UniProtKB-KW"/>
</dbReference>
<sequence length="563" mass="62261">MRRPPTACRVAIRFWPAGQACAWLLWPAWRWKKLLKSMSARIALMASSALKKMALWSSVRQPAKRSALSLAMIVRVCGRLRLRSALLSSYSASVIMRWRMELLCPQPPDTSGCSLLEAFLIMSLNTQKSKELFERSRGLMIEGGSSSSRGPVNYGAYPLFMQRGQGSRIYDVDGNSYIDWLMSYGALPLGHAHPRVVEALCQAAASGSHFATATDIEIEVAEMIQRIVPSAERVRFANTGTEATMAAVRLARGYTGKPKFIKFEGHYHGWYDDYLVSSNPQPLTTLGHRNDPIKIPDSSGLNRHALDDTIVVPWNDLGALERAIDTYRGQIAAILSEGIMANMGIIPPAEGYLQGLQELARKHNILFILDETVTGFRIAAGGCQQYYQLQPDITTFGKALGAGLPVAGIVGRAEVMEALSWGGVLHYGTQNASRIGLHAARASLQVLTEDDGAAFHQIWRIADLLCNGLRELFKELGVAAIVQNVGPMLQILFTERPAISDYREYCQYVDRPRYQRFIWELFKHGVYTTPSATLHSIVSLAHSEQDVEITLAAARKVLAHGTN</sequence>
<dbReference type="Gene3D" id="3.90.1150.10">
    <property type="entry name" value="Aspartate Aminotransferase, domain 1"/>
    <property type="match status" value="1"/>
</dbReference>
<keyword evidence="9" id="KW-0808">Transferase</keyword>
<keyword evidence="7" id="KW-0413">Isomerase</keyword>
<evidence type="ECO:0000256" key="3">
    <source>
        <dbReference type="ARBA" id="ARBA00004819"/>
    </source>
</evidence>
<dbReference type="GO" id="GO:0042286">
    <property type="term" value="F:glutamate-1-semialdehyde 2,1-aminomutase activity"/>
    <property type="evidence" value="ECO:0007669"/>
    <property type="project" value="UniProtKB-EC"/>
</dbReference>
<dbReference type="Pfam" id="PF00202">
    <property type="entry name" value="Aminotran_3"/>
    <property type="match status" value="1"/>
</dbReference>
<dbReference type="AlphaFoldDB" id="A0A4P6JHX9"/>
<evidence type="ECO:0000313" key="9">
    <source>
        <dbReference type="EMBL" id="QBD74512.1"/>
    </source>
</evidence>
<keyword evidence="10" id="KW-1185">Reference proteome</keyword>
<dbReference type="SUPFAM" id="SSF53383">
    <property type="entry name" value="PLP-dependent transferases"/>
    <property type="match status" value="1"/>
</dbReference>
<dbReference type="KEGG" id="kbs:EPA93_00270"/>
<comment type="catalytic activity">
    <reaction evidence="1">
        <text>(S)-4-amino-5-oxopentanoate = 5-aminolevulinate</text>
        <dbReference type="Rhea" id="RHEA:14265"/>
        <dbReference type="ChEBI" id="CHEBI:57501"/>
        <dbReference type="ChEBI" id="CHEBI:356416"/>
        <dbReference type="EC" id="5.4.3.8"/>
    </reaction>
</comment>
<dbReference type="PANTHER" id="PTHR43713">
    <property type="entry name" value="GLUTAMATE-1-SEMIALDEHYDE 2,1-AMINOMUTASE"/>
    <property type="match status" value="1"/>
</dbReference>
<keyword evidence="9" id="KW-0032">Aminotransferase</keyword>
<evidence type="ECO:0000256" key="7">
    <source>
        <dbReference type="ARBA" id="ARBA00023235"/>
    </source>
</evidence>
<dbReference type="EMBL" id="CP035758">
    <property type="protein sequence ID" value="QBD74512.1"/>
    <property type="molecule type" value="Genomic_DNA"/>
</dbReference>
<keyword evidence="6" id="KW-0663">Pyridoxal phosphate</keyword>
<dbReference type="InterPro" id="IPR015424">
    <property type="entry name" value="PyrdxlP-dep_Trfase"/>
</dbReference>
<comment type="pathway">
    <text evidence="3">Porphyrin-containing compound metabolism; protoporphyrin-IX biosynthesis; 5-aminolevulinate from L-glutamyl-tRNA(Glu): step 2/2.</text>
</comment>
<evidence type="ECO:0000256" key="2">
    <source>
        <dbReference type="ARBA" id="ARBA00001933"/>
    </source>
</evidence>
<evidence type="ECO:0000313" key="10">
    <source>
        <dbReference type="Proteomes" id="UP000290365"/>
    </source>
</evidence>
<name>A0A4P6JHX9_KTERU</name>
<evidence type="ECO:0000256" key="8">
    <source>
        <dbReference type="ARBA" id="ARBA00023244"/>
    </source>
</evidence>
<dbReference type="CDD" id="cd00610">
    <property type="entry name" value="OAT_like"/>
    <property type="match status" value="1"/>
</dbReference>
<evidence type="ECO:0000256" key="6">
    <source>
        <dbReference type="ARBA" id="ARBA00022898"/>
    </source>
</evidence>
<dbReference type="NCBIfam" id="NF000818">
    <property type="entry name" value="PRK00062.1"/>
    <property type="match status" value="1"/>
</dbReference>
<comment type="similarity">
    <text evidence="4">Belongs to the class-III pyridoxal-phosphate-dependent aminotransferase family. HemL subfamily.</text>
</comment>
<keyword evidence="8" id="KW-0627">Porphyrin biosynthesis</keyword>